<dbReference type="InterPro" id="IPR016055">
    <property type="entry name" value="A-D-PHexomutase_a/b/a-I/II/III"/>
</dbReference>
<dbReference type="InterPro" id="IPR005846">
    <property type="entry name" value="A-D-PHexomutase_a/b/a-III"/>
</dbReference>
<comment type="caution">
    <text evidence="2">The sequence shown here is derived from an EMBL/GenBank/DDBJ whole genome shotgun (WGS) entry which is preliminary data.</text>
</comment>
<evidence type="ECO:0000313" key="3">
    <source>
        <dbReference type="Proteomes" id="UP000318711"/>
    </source>
</evidence>
<evidence type="ECO:0000259" key="1">
    <source>
        <dbReference type="Pfam" id="PF02880"/>
    </source>
</evidence>
<dbReference type="GO" id="GO:0005975">
    <property type="term" value="P:carbohydrate metabolic process"/>
    <property type="evidence" value="ECO:0007669"/>
    <property type="project" value="InterPro"/>
</dbReference>
<feature type="domain" description="Alpha-D-phosphohexomutase alpha/beta/alpha" evidence="1">
    <location>
        <begin position="135"/>
        <end position="277"/>
    </location>
</feature>
<evidence type="ECO:0000313" key="2">
    <source>
        <dbReference type="EMBL" id="TSC96978.1"/>
    </source>
</evidence>
<reference evidence="2 3" key="1">
    <citation type="submission" date="2017-07" db="EMBL/GenBank/DDBJ databases">
        <title>Mechanisms for carbon and nitrogen cycling indicate functional differentiation within the Candidate Phyla Radiation.</title>
        <authorList>
            <person name="Danczak R.E."/>
            <person name="Johnston M.D."/>
            <person name="Kenah C."/>
            <person name="Slattery M."/>
            <person name="Wrighton K.C."/>
            <person name="Wilkins M.J."/>
        </authorList>
    </citation>
    <scope>NUCLEOTIDE SEQUENCE [LARGE SCALE GENOMIC DNA]</scope>
    <source>
        <strain evidence="2">Licking1014_2</strain>
    </source>
</reference>
<dbReference type="AlphaFoldDB" id="A0A554LVT8"/>
<organism evidence="2 3">
    <name type="scientific">Candidatus Berkelbacteria bacterium Licking1014_2</name>
    <dbReference type="NCBI Taxonomy" id="2017146"/>
    <lineage>
        <taxon>Bacteria</taxon>
        <taxon>Candidatus Berkelbacteria</taxon>
    </lineage>
</organism>
<gene>
    <name evidence="2" type="ORF">CEN88_238</name>
</gene>
<name>A0A554LVT8_9BACT</name>
<dbReference type="EMBL" id="VMGL01000024">
    <property type="protein sequence ID" value="TSC96978.1"/>
    <property type="molecule type" value="Genomic_DNA"/>
</dbReference>
<protein>
    <recommendedName>
        <fullName evidence="1">Alpha-D-phosphohexomutase alpha/beta/alpha domain-containing protein</fullName>
    </recommendedName>
</protein>
<dbReference type="Proteomes" id="UP000318711">
    <property type="component" value="Unassembled WGS sequence"/>
</dbReference>
<dbReference type="Gene3D" id="3.40.120.10">
    <property type="entry name" value="Alpha-D-Glucose-1,6-Bisphosphate, subunit A, domain 3"/>
    <property type="match status" value="1"/>
</dbReference>
<sequence length="446" mass="50549">AGFMPALLEKLGINDVFDWIRGKEDPFFHGVGKVIKDGQFFDLSCDACLMEVVETMGWPELLRDKPLGQIVLITDPDGDRLVLGQVEPTSRRAALKNMSVNYIEINQEKIFAVYHPTYSFLAILEWRKQGLITAGLWNNHPRFIITTTPSSRSWDEWAKANNVAVILTPTGFKNIALIMRRTEKHLQEKPGQPVKLTDIYNQEIDLGVEPRLVFAGEESGGMITGPEKLISPPVGGPAVAMREKSAGEAAIIAAALAAHLYQKKLFLSDYLEKIFNDYRIKQRYYFRADITYYNESEPDPNKLLAAKAAGEKERDRVDGFYLGLALGIHDGLLDLAQAKEILSQAINPTNTPGVQFGDLEAIRFAGDAAYLEWPEMFVQIRRSGTDAKLRGYSGGADRERAEKYLDKIVHYNGEINELYDKLIPLDYRQKIYERQQELYNEFYNRD</sequence>
<accession>A0A554LVT8</accession>
<dbReference type="SUPFAM" id="SSF53738">
    <property type="entry name" value="Phosphoglucomutase, first 3 domains"/>
    <property type="match status" value="1"/>
</dbReference>
<proteinExistence type="predicted"/>
<feature type="non-terminal residue" evidence="2">
    <location>
        <position position="1"/>
    </location>
</feature>
<dbReference type="GO" id="GO:0016868">
    <property type="term" value="F:intramolecular phosphotransferase activity"/>
    <property type="evidence" value="ECO:0007669"/>
    <property type="project" value="InterPro"/>
</dbReference>
<dbReference type="Pfam" id="PF02880">
    <property type="entry name" value="PGM_PMM_III"/>
    <property type="match status" value="1"/>
</dbReference>